<feature type="compositionally biased region" description="Polar residues" evidence="1">
    <location>
        <begin position="13"/>
        <end position="23"/>
    </location>
</feature>
<protein>
    <submittedName>
        <fullName evidence="3">Shikimate dehydrogenase</fullName>
    </submittedName>
</protein>
<dbReference type="Proteomes" id="UP000019478">
    <property type="component" value="Unassembled WGS sequence"/>
</dbReference>
<dbReference type="STRING" id="1182542.W9Y2M9"/>
<evidence type="ECO:0000313" key="3">
    <source>
        <dbReference type="EMBL" id="EXJ86763.1"/>
    </source>
</evidence>
<dbReference type="HOGENOM" id="CLU_044063_1_0_1"/>
<dbReference type="Gene3D" id="3.40.50.720">
    <property type="entry name" value="NAD(P)-binding Rossmann-like Domain"/>
    <property type="match status" value="1"/>
</dbReference>
<feature type="region of interest" description="Disordered" evidence="1">
    <location>
        <begin position="1"/>
        <end position="23"/>
    </location>
</feature>
<keyword evidence="4" id="KW-1185">Reference proteome</keyword>
<name>W9Y2M9_9EURO</name>
<evidence type="ECO:0000259" key="2">
    <source>
        <dbReference type="Pfam" id="PF08501"/>
    </source>
</evidence>
<sequence length="336" mass="36439">MTASGPGREAELNGNTNTNGIVDASQPNQKYTYLAGINVTHSIAPAMHNFIAASLGLPWTFSAVECPTVEDMMKLFRAPTFAGGVVTMPYKKAVMAHLDELDELATTLGACNNVYLNSEGKLCGTNTDWRGVEGCLRNATANANANAVVTPKKPALIIGAGGASRAAVYALFARLECNVIYIINRDDQEVADLAADAKAYTTKTDFKQELRLVHVKSVEQAQTLEPPYYVVGTVPDFPPTTPKEIEARRILEVFLQQPQQPKGVLLDMCFKPRNTSTLKLGAKYGWTTVDGTKIIGHQIQEQYRLWAGEDAVAKLDVAGAWEVLEKAASESKGINF</sequence>
<dbReference type="InterPro" id="IPR046346">
    <property type="entry name" value="Aminoacid_DH-like_N_sf"/>
</dbReference>
<dbReference type="PANTHER" id="PTHR21089">
    <property type="entry name" value="SHIKIMATE DEHYDROGENASE"/>
    <property type="match status" value="1"/>
</dbReference>
<dbReference type="InterPro" id="IPR022893">
    <property type="entry name" value="Shikimate_DH_fam"/>
</dbReference>
<evidence type="ECO:0000256" key="1">
    <source>
        <dbReference type="SAM" id="MobiDB-lite"/>
    </source>
</evidence>
<dbReference type="SUPFAM" id="SSF53223">
    <property type="entry name" value="Aminoacid dehydrogenase-like, N-terminal domain"/>
    <property type="match status" value="1"/>
</dbReference>
<dbReference type="Pfam" id="PF08501">
    <property type="entry name" value="Shikimate_dh_N"/>
    <property type="match status" value="1"/>
</dbReference>
<dbReference type="EMBL" id="AMGY01000003">
    <property type="protein sequence ID" value="EXJ86763.1"/>
    <property type="molecule type" value="Genomic_DNA"/>
</dbReference>
<dbReference type="GO" id="GO:0009423">
    <property type="term" value="P:chorismate biosynthetic process"/>
    <property type="evidence" value="ECO:0007669"/>
    <property type="project" value="TreeGrafter"/>
</dbReference>
<feature type="domain" description="Shikimate dehydrogenase substrate binding N-terminal" evidence="2">
    <location>
        <begin position="35"/>
        <end position="114"/>
    </location>
</feature>
<dbReference type="OrthoDB" id="204377at2759"/>
<dbReference type="PANTHER" id="PTHR21089:SF26">
    <property type="entry name" value="AROM POLYPEPTIDE, PUTATIVE-RELATED"/>
    <property type="match status" value="1"/>
</dbReference>
<dbReference type="InterPro" id="IPR013708">
    <property type="entry name" value="Shikimate_DH-bd_N"/>
</dbReference>
<dbReference type="GO" id="GO:0019632">
    <property type="term" value="P:shikimate metabolic process"/>
    <property type="evidence" value="ECO:0007669"/>
    <property type="project" value="TreeGrafter"/>
</dbReference>
<evidence type="ECO:0000313" key="4">
    <source>
        <dbReference type="Proteomes" id="UP000019478"/>
    </source>
</evidence>
<reference evidence="3 4" key="1">
    <citation type="submission" date="2013-03" db="EMBL/GenBank/DDBJ databases">
        <title>The Genome Sequence of Capronia epimyces CBS 606.96.</title>
        <authorList>
            <consortium name="The Broad Institute Genomics Platform"/>
            <person name="Cuomo C."/>
            <person name="de Hoog S."/>
            <person name="Gorbushina A."/>
            <person name="Walker B."/>
            <person name="Young S.K."/>
            <person name="Zeng Q."/>
            <person name="Gargeya S."/>
            <person name="Fitzgerald M."/>
            <person name="Haas B."/>
            <person name="Abouelleil A."/>
            <person name="Allen A.W."/>
            <person name="Alvarado L."/>
            <person name="Arachchi H.M."/>
            <person name="Berlin A.M."/>
            <person name="Chapman S.B."/>
            <person name="Gainer-Dewar J."/>
            <person name="Goldberg J."/>
            <person name="Griggs A."/>
            <person name="Gujja S."/>
            <person name="Hansen M."/>
            <person name="Howarth C."/>
            <person name="Imamovic A."/>
            <person name="Ireland A."/>
            <person name="Larimer J."/>
            <person name="McCowan C."/>
            <person name="Murphy C."/>
            <person name="Pearson M."/>
            <person name="Poon T.W."/>
            <person name="Priest M."/>
            <person name="Roberts A."/>
            <person name="Saif S."/>
            <person name="Shea T."/>
            <person name="Sisk P."/>
            <person name="Sykes S."/>
            <person name="Wortman J."/>
            <person name="Nusbaum C."/>
            <person name="Birren B."/>
        </authorList>
    </citation>
    <scope>NUCLEOTIDE SEQUENCE [LARGE SCALE GENOMIC DNA]</scope>
    <source>
        <strain evidence="3 4">CBS 606.96</strain>
    </source>
</reference>
<dbReference type="Gene3D" id="3.40.50.10860">
    <property type="entry name" value="Leucine Dehydrogenase, chain A, domain 1"/>
    <property type="match status" value="1"/>
</dbReference>
<comment type="caution">
    <text evidence="3">The sequence shown here is derived from an EMBL/GenBank/DDBJ whole genome shotgun (WGS) entry which is preliminary data.</text>
</comment>
<dbReference type="AlphaFoldDB" id="W9Y2M9"/>
<organism evidence="3 4">
    <name type="scientific">Capronia epimyces CBS 606.96</name>
    <dbReference type="NCBI Taxonomy" id="1182542"/>
    <lineage>
        <taxon>Eukaryota</taxon>
        <taxon>Fungi</taxon>
        <taxon>Dikarya</taxon>
        <taxon>Ascomycota</taxon>
        <taxon>Pezizomycotina</taxon>
        <taxon>Eurotiomycetes</taxon>
        <taxon>Chaetothyriomycetidae</taxon>
        <taxon>Chaetothyriales</taxon>
        <taxon>Herpotrichiellaceae</taxon>
        <taxon>Capronia</taxon>
    </lineage>
</organism>
<proteinExistence type="predicted"/>
<dbReference type="RefSeq" id="XP_007732042.1">
    <property type="nucleotide sequence ID" value="XM_007733852.1"/>
</dbReference>
<dbReference type="InterPro" id="IPR036291">
    <property type="entry name" value="NAD(P)-bd_dom_sf"/>
</dbReference>
<dbReference type="GO" id="GO:0004764">
    <property type="term" value="F:shikimate 3-dehydrogenase (NADP+) activity"/>
    <property type="evidence" value="ECO:0007669"/>
    <property type="project" value="InterPro"/>
</dbReference>
<dbReference type="eggNOG" id="KOG0692">
    <property type="taxonomic scope" value="Eukaryota"/>
</dbReference>
<accession>W9Y2M9</accession>
<dbReference type="SUPFAM" id="SSF51735">
    <property type="entry name" value="NAD(P)-binding Rossmann-fold domains"/>
    <property type="match status" value="1"/>
</dbReference>
<gene>
    <name evidence="3" type="ORF">A1O3_03717</name>
</gene>
<dbReference type="GeneID" id="19167842"/>